<evidence type="ECO:0000313" key="7">
    <source>
        <dbReference type="EMBL" id="ACB75522.1"/>
    </source>
</evidence>
<dbReference type="InterPro" id="IPR039420">
    <property type="entry name" value="WalR-like"/>
</dbReference>
<dbReference type="Pfam" id="PF00072">
    <property type="entry name" value="Response_reg"/>
    <property type="match status" value="1"/>
</dbReference>
<accession>B1ZPR9</accession>
<dbReference type="PROSITE" id="PS50110">
    <property type="entry name" value="RESPONSE_REGULATORY"/>
    <property type="match status" value="1"/>
</dbReference>
<dbReference type="AlphaFoldDB" id="B1ZPR9"/>
<dbReference type="RefSeq" id="WP_012375059.1">
    <property type="nucleotide sequence ID" value="NC_010571.1"/>
</dbReference>
<reference evidence="7 8" key="1">
    <citation type="journal article" date="2011" name="J. Bacteriol.">
        <title>Genome sequence of the verrucomicrobium Opitutus terrae PB90-1, an abundant inhabitant of rice paddy soil ecosystems.</title>
        <authorList>
            <person name="van Passel M.W."/>
            <person name="Kant R."/>
            <person name="Palva A."/>
            <person name="Copeland A."/>
            <person name="Lucas S."/>
            <person name="Lapidus A."/>
            <person name="Glavina del Rio T."/>
            <person name="Pitluck S."/>
            <person name="Goltsman E."/>
            <person name="Clum A."/>
            <person name="Sun H."/>
            <person name="Schmutz J."/>
            <person name="Larimer F.W."/>
            <person name="Land M.L."/>
            <person name="Hauser L."/>
            <person name="Kyrpides N."/>
            <person name="Mikhailova N."/>
            <person name="Richardson P.P."/>
            <person name="Janssen P.H."/>
            <person name="de Vos W.M."/>
            <person name="Smidt H."/>
        </authorList>
    </citation>
    <scope>NUCLEOTIDE SEQUENCE [LARGE SCALE GENOMIC DNA]</scope>
    <source>
        <strain evidence="8">DSM 11246 / JCM 15787 / PB90-1</strain>
    </source>
</reference>
<feature type="domain" description="HTH luxR-type" evidence="5">
    <location>
        <begin position="140"/>
        <end position="205"/>
    </location>
</feature>
<dbReference type="SMART" id="SM00448">
    <property type="entry name" value="REC"/>
    <property type="match status" value="1"/>
</dbReference>
<protein>
    <submittedName>
        <fullName evidence="7">Two component transcriptional regulator, LuxR family</fullName>
    </submittedName>
</protein>
<dbReference type="GO" id="GO:0000160">
    <property type="term" value="P:phosphorelay signal transduction system"/>
    <property type="evidence" value="ECO:0007669"/>
    <property type="project" value="InterPro"/>
</dbReference>
<dbReference type="InterPro" id="IPR011006">
    <property type="entry name" value="CheY-like_superfamily"/>
</dbReference>
<evidence type="ECO:0000259" key="5">
    <source>
        <dbReference type="PROSITE" id="PS50043"/>
    </source>
</evidence>
<evidence type="ECO:0000313" key="8">
    <source>
        <dbReference type="Proteomes" id="UP000007013"/>
    </source>
</evidence>
<dbReference type="OrthoDB" id="189116at2"/>
<evidence type="ECO:0000256" key="2">
    <source>
        <dbReference type="ARBA" id="ARBA00023125"/>
    </source>
</evidence>
<dbReference type="HOGENOM" id="CLU_000445_90_1_0"/>
<feature type="modified residue" description="4-aspartylphosphate" evidence="4">
    <location>
        <position position="53"/>
    </location>
</feature>
<keyword evidence="2" id="KW-0238">DNA-binding</keyword>
<evidence type="ECO:0000259" key="6">
    <source>
        <dbReference type="PROSITE" id="PS50110"/>
    </source>
</evidence>
<dbReference type="GO" id="GO:0006355">
    <property type="term" value="P:regulation of DNA-templated transcription"/>
    <property type="evidence" value="ECO:0007669"/>
    <property type="project" value="InterPro"/>
</dbReference>
<dbReference type="CDD" id="cd06170">
    <property type="entry name" value="LuxR_C_like"/>
    <property type="match status" value="1"/>
</dbReference>
<evidence type="ECO:0000256" key="1">
    <source>
        <dbReference type="ARBA" id="ARBA00023015"/>
    </source>
</evidence>
<dbReference type="Proteomes" id="UP000007013">
    <property type="component" value="Chromosome"/>
</dbReference>
<dbReference type="InterPro" id="IPR001789">
    <property type="entry name" value="Sig_transdc_resp-reg_receiver"/>
</dbReference>
<dbReference type="GO" id="GO:0003677">
    <property type="term" value="F:DNA binding"/>
    <property type="evidence" value="ECO:0007669"/>
    <property type="project" value="UniProtKB-KW"/>
</dbReference>
<dbReference type="STRING" id="452637.Oter_2239"/>
<dbReference type="KEGG" id="ote:Oter_2239"/>
<dbReference type="PANTHER" id="PTHR43214">
    <property type="entry name" value="TWO-COMPONENT RESPONSE REGULATOR"/>
    <property type="match status" value="1"/>
</dbReference>
<dbReference type="eggNOG" id="COG2197">
    <property type="taxonomic scope" value="Bacteria"/>
</dbReference>
<dbReference type="InterPro" id="IPR016032">
    <property type="entry name" value="Sig_transdc_resp-reg_C-effctor"/>
</dbReference>
<dbReference type="PROSITE" id="PS50043">
    <property type="entry name" value="HTH_LUXR_2"/>
    <property type="match status" value="1"/>
</dbReference>
<dbReference type="EMBL" id="CP001032">
    <property type="protein sequence ID" value="ACB75522.1"/>
    <property type="molecule type" value="Genomic_DNA"/>
</dbReference>
<dbReference type="SUPFAM" id="SSF46894">
    <property type="entry name" value="C-terminal effector domain of the bipartite response regulators"/>
    <property type="match status" value="1"/>
</dbReference>
<dbReference type="InterPro" id="IPR000792">
    <property type="entry name" value="Tscrpt_reg_LuxR_C"/>
</dbReference>
<keyword evidence="1" id="KW-0805">Transcription regulation</keyword>
<dbReference type="Pfam" id="PF00196">
    <property type="entry name" value="GerE"/>
    <property type="match status" value="1"/>
</dbReference>
<keyword evidence="3" id="KW-0804">Transcription</keyword>
<dbReference type="Gene3D" id="3.40.50.2300">
    <property type="match status" value="1"/>
</dbReference>
<keyword evidence="4" id="KW-0597">Phosphoprotein</keyword>
<dbReference type="PANTHER" id="PTHR43214:SF41">
    <property type="entry name" value="NITRATE_NITRITE RESPONSE REGULATOR PROTEIN NARP"/>
    <property type="match status" value="1"/>
</dbReference>
<dbReference type="SMART" id="SM00421">
    <property type="entry name" value="HTH_LUXR"/>
    <property type="match status" value="1"/>
</dbReference>
<evidence type="ECO:0000256" key="4">
    <source>
        <dbReference type="PROSITE-ProRule" id="PRU00169"/>
    </source>
</evidence>
<organism evidence="7 8">
    <name type="scientific">Opitutus terrae (strain DSM 11246 / JCM 15787 / PB90-1)</name>
    <dbReference type="NCBI Taxonomy" id="452637"/>
    <lineage>
        <taxon>Bacteria</taxon>
        <taxon>Pseudomonadati</taxon>
        <taxon>Verrucomicrobiota</taxon>
        <taxon>Opitutia</taxon>
        <taxon>Opitutales</taxon>
        <taxon>Opitutaceae</taxon>
        <taxon>Opitutus</taxon>
    </lineage>
</organism>
<keyword evidence="8" id="KW-1185">Reference proteome</keyword>
<name>B1ZPR9_OPITP</name>
<sequence length="210" mass="23271">MKIFILEDHVMFREVIRKACSRQLRHEVVGESGSGLEALQLIVKLRPELLLLDLSLPDLSGLEVARVVRPAVPTMKTVVLSCHVDAHTVHEVERVGVEGFVDKTSSTVSMLGDALADIAGGRTYFSPAFKAAQRAHRRDQQSADKLLSDTERRVLSFIGHGLSDEEIGQRLGITRNTAQTHRSHILRKLRVGNSARLAAYAVRHGFTLYS</sequence>
<evidence type="ECO:0000256" key="3">
    <source>
        <dbReference type="ARBA" id="ARBA00023163"/>
    </source>
</evidence>
<proteinExistence type="predicted"/>
<dbReference type="PRINTS" id="PR00038">
    <property type="entry name" value="HTHLUXR"/>
</dbReference>
<gene>
    <name evidence="7" type="ordered locus">Oter_2239</name>
</gene>
<feature type="domain" description="Response regulatory" evidence="6">
    <location>
        <begin position="2"/>
        <end position="118"/>
    </location>
</feature>
<dbReference type="SUPFAM" id="SSF52172">
    <property type="entry name" value="CheY-like"/>
    <property type="match status" value="1"/>
</dbReference>